<evidence type="ECO:0000256" key="1">
    <source>
        <dbReference type="SAM" id="Phobius"/>
    </source>
</evidence>
<dbReference type="EMBL" id="QFFZ01000065">
    <property type="protein sequence ID" value="TEB08989.1"/>
    <property type="molecule type" value="Genomic_DNA"/>
</dbReference>
<protein>
    <recommendedName>
        <fullName evidence="4">DUF4330 domain-containing protein</fullName>
    </recommendedName>
</protein>
<accession>A0A4Y7RJS6</accession>
<evidence type="ECO:0008006" key="4">
    <source>
        <dbReference type="Google" id="ProtNLM"/>
    </source>
</evidence>
<reference evidence="2 3" key="1">
    <citation type="journal article" date="2018" name="Environ. Microbiol.">
        <title>Novel energy conservation strategies and behaviour of Pelotomaculum schinkii driving syntrophic propionate catabolism.</title>
        <authorList>
            <person name="Hidalgo-Ahumada C.A.P."/>
            <person name="Nobu M.K."/>
            <person name="Narihiro T."/>
            <person name="Tamaki H."/>
            <person name="Liu W.T."/>
            <person name="Kamagata Y."/>
            <person name="Stams A.J.M."/>
            <person name="Imachi H."/>
            <person name="Sousa D.Z."/>
        </authorList>
    </citation>
    <scope>NUCLEOTIDE SEQUENCE [LARGE SCALE GENOMIC DNA]</scope>
    <source>
        <strain evidence="2 3">MGP</strain>
    </source>
</reference>
<dbReference type="InterPro" id="IPR025480">
    <property type="entry name" value="DUF4330"/>
</dbReference>
<keyword evidence="3" id="KW-1185">Reference proteome</keyword>
<dbReference type="RefSeq" id="WP_134215664.1">
    <property type="nucleotide sequence ID" value="NZ_QFFZ01000065.1"/>
</dbReference>
<dbReference type="OrthoDB" id="1723529at2"/>
<keyword evidence="1" id="KW-0472">Membrane</keyword>
<feature type="transmembrane region" description="Helical" evidence="1">
    <location>
        <begin position="12"/>
        <end position="34"/>
    </location>
</feature>
<sequence>MKLIDDKGKLFGLINIIDLLVILAVLLVAGGAYYKLKMQSGGQGAAKTVTVTVIAPGIRPEMLTNVKVGDKMVSGDSFTNFVIKKVEIKPAYMISVDSAGQRVASYDPYLKDLFVTLEGKTVISGGTIRLGGQDIKSNKEFFVKSLDYELKGLVMTVDIEK</sequence>
<comment type="caution">
    <text evidence="2">The sequence shown here is derived from an EMBL/GenBank/DDBJ whole genome shotgun (WGS) entry which is preliminary data.</text>
</comment>
<name>A0A4Y7RJS6_9FIRM</name>
<dbReference type="Proteomes" id="UP000297597">
    <property type="component" value="Unassembled WGS sequence"/>
</dbReference>
<dbReference type="Pfam" id="PF14221">
    <property type="entry name" value="DUF4330"/>
    <property type="match status" value="1"/>
</dbReference>
<evidence type="ECO:0000313" key="3">
    <source>
        <dbReference type="Proteomes" id="UP000297597"/>
    </source>
</evidence>
<organism evidence="2 3">
    <name type="scientific">Pelotomaculum propionicicum</name>
    <dbReference type="NCBI Taxonomy" id="258475"/>
    <lineage>
        <taxon>Bacteria</taxon>
        <taxon>Bacillati</taxon>
        <taxon>Bacillota</taxon>
        <taxon>Clostridia</taxon>
        <taxon>Eubacteriales</taxon>
        <taxon>Desulfotomaculaceae</taxon>
        <taxon>Pelotomaculum</taxon>
    </lineage>
</organism>
<evidence type="ECO:0000313" key="2">
    <source>
        <dbReference type="EMBL" id="TEB08989.1"/>
    </source>
</evidence>
<dbReference type="AlphaFoldDB" id="A0A4Y7RJS6"/>
<gene>
    <name evidence="2" type="ORF">Pmgp_03481</name>
</gene>
<proteinExistence type="predicted"/>
<keyword evidence="1" id="KW-1133">Transmembrane helix</keyword>
<keyword evidence="1" id="KW-0812">Transmembrane</keyword>